<dbReference type="Proteomes" id="UP000320762">
    <property type="component" value="Unassembled WGS sequence"/>
</dbReference>
<name>A0A550CLX8_9AGAR</name>
<gene>
    <name evidence="14" type="ORF">BD626DRAFT_555890</name>
</gene>
<dbReference type="GO" id="GO:0004815">
    <property type="term" value="F:aspartate-tRNA ligase activity"/>
    <property type="evidence" value="ECO:0007669"/>
    <property type="project" value="UniProtKB-EC"/>
</dbReference>
<dbReference type="GO" id="GO:0005829">
    <property type="term" value="C:cytosol"/>
    <property type="evidence" value="ECO:0007669"/>
    <property type="project" value="TreeGrafter"/>
</dbReference>
<feature type="compositionally biased region" description="Basic and acidic residues" evidence="12">
    <location>
        <begin position="872"/>
        <end position="881"/>
    </location>
</feature>
<dbReference type="InterPro" id="IPR002312">
    <property type="entry name" value="Asp/Asn-tRNA-synth_IIb"/>
</dbReference>
<dbReference type="GO" id="GO:0017101">
    <property type="term" value="C:aminoacyl-tRNA synthetase multienzyme complex"/>
    <property type="evidence" value="ECO:0007669"/>
    <property type="project" value="TreeGrafter"/>
</dbReference>
<dbReference type="Gene3D" id="2.40.50.140">
    <property type="entry name" value="Nucleic acid-binding proteins"/>
    <property type="match status" value="1"/>
</dbReference>
<dbReference type="InterPro" id="IPR006195">
    <property type="entry name" value="aa-tRNA-synth_II"/>
</dbReference>
<evidence type="ECO:0000256" key="11">
    <source>
        <dbReference type="ARBA" id="ARBA00070516"/>
    </source>
</evidence>
<dbReference type="InterPro" id="IPR045864">
    <property type="entry name" value="aa-tRNA-synth_II/BPL/LPL"/>
</dbReference>
<organism evidence="14 15">
    <name type="scientific">Schizophyllum amplum</name>
    <dbReference type="NCBI Taxonomy" id="97359"/>
    <lineage>
        <taxon>Eukaryota</taxon>
        <taxon>Fungi</taxon>
        <taxon>Dikarya</taxon>
        <taxon>Basidiomycota</taxon>
        <taxon>Agaricomycotina</taxon>
        <taxon>Agaricomycetes</taxon>
        <taxon>Agaricomycetidae</taxon>
        <taxon>Agaricales</taxon>
        <taxon>Schizophyllaceae</taxon>
        <taxon>Schizophyllum</taxon>
    </lineage>
</organism>
<dbReference type="Pfam" id="PF00152">
    <property type="entry name" value="tRNA-synt_2"/>
    <property type="match status" value="1"/>
</dbReference>
<dbReference type="FunFam" id="3.30.930.10:FF:000038">
    <property type="entry name" value="Aspartate--tRNA ligase"/>
    <property type="match status" value="1"/>
</dbReference>
<proteinExistence type="inferred from homology"/>
<dbReference type="InterPro" id="IPR012340">
    <property type="entry name" value="NA-bd_OB-fold"/>
</dbReference>
<dbReference type="OrthoDB" id="372395at2759"/>
<evidence type="ECO:0000256" key="5">
    <source>
        <dbReference type="ARBA" id="ARBA00022598"/>
    </source>
</evidence>
<dbReference type="HAMAP" id="MF_02075">
    <property type="entry name" value="Asp_tRNA_synth_type2"/>
    <property type="match status" value="1"/>
</dbReference>
<evidence type="ECO:0000259" key="13">
    <source>
        <dbReference type="PROSITE" id="PS50862"/>
    </source>
</evidence>
<evidence type="ECO:0000256" key="4">
    <source>
        <dbReference type="ARBA" id="ARBA00022490"/>
    </source>
</evidence>
<evidence type="ECO:0000256" key="10">
    <source>
        <dbReference type="ARBA" id="ARBA00047904"/>
    </source>
</evidence>
<comment type="subcellular location">
    <subcellularLocation>
        <location evidence="1">Cytoplasm</location>
    </subcellularLocation>
</comment>
<evidence type="ECO:0000313" key="14">
    <source>
        <dbReference type="EMBL" id="TRM65806.1"/>
    </source>
</evidence>
<dbReference type="GO" id="GO:0005524">
    <property type="term" value="F:ATP binding"/>
    <property type="evidence" value="ECO:0007669"/>
    <property type="project" value="UniProtKB-KW"/>
</dbReference>
<feature type="compositionally biased region" description="Polar residues" evidence="12">
    <location>
        <begin position="882"/>
        <end position="892"/>
    </location>
</feature>
<evidence type="ECO:0000256" key="7">
    <source>
        <dbReference type="ARBA" id="ARBA00022840"/>
    </source>
</evidence>
<evidence type="ECO:0000256" key="2">
    <source>
        <dbReference type="ARBA" id="ARBA00005312"/>
    </source>
</evidence>
<dbReference type="GO" id="GO:0003723">
    <property type="term" value="F:RNA binding"/>
    <property type="evidence" value="ECO:0007669"/>
    <property type="project" value="TreeGrafter"/>
</dbReference>
<accession>A0A550CLX8</accession>
<dbReference type="PANTHER" id="PTHR43450">
    <property type="entry name" value="ASPARTYL-TRNA SYNTHETASE"/>
    <property type="match status" value="1"/>
</dbReference>
<dbReference type="EMBL" id="VDMD01000004">
    <property type="protein sequence ID" value="TRM65806.1"/>
    <property type="molecule type" value="Genomic_DNA"/>
</dbReference>
<evidence type="ECO:0000256" key="12">
    <source>
        <dbReference type="SAM" id="MobiDB-lite"/>
    </source>
</evidence>
<evidence type="ECO:0000256" key="6">
    <source>
        <dbReference type="ARBA" id="ARBA00022741"/>
    </source>
</evidence>
<dbReference type="AlphaFoldDB" id="A0A550CLX8"/>
<keyword evidence="6" id="KW-0547">Nucleotide-binding</keyword>
<dbReference type="Gene3D" id="3.30.930.10">
    <property type="entry name" value="Bira Bifunctional Protein, Domain 2"/>
    <property type="match status" value="1"/>
</dbReference>
<dbReference type="InterPro" id="IPR004523">
    <property type="entry name" value="Asp-tRNA_synthase_2"/>
</dbReference>
<evidence type="ECO:0000256" key="1">
    <source>
        <dbReference type="ARBA" id="ARBA00004496"/>
    </source>
</evidence>
<keyword evidence="5" id="KW-0436">Ligase</keyword>
<keyword evidence="4" id="KW-0963">Cytoplasm</keyword>
<dbReference type="PANTHER" id="PTHR43450:SF2">
    <property type="entry name" value="ASPARTATE--TRNA LIGASE"/>
    <property type="match status" value="1"/>
</dbReference>
<dbReference type="InterPro" id="IPR004364">
    <property type="entry name" value="Aa-tRNA-synt_II"/>
</dbReference>
<dbReference type="PROSITE" id="PS50862">
    <property type="entry name" value="AA_TRNA_LIGASE_II"/>
    <property type="match status" value="1"/>
</dbReference>
<dbReference type="SUPFAM" id="SSF50249">
    <property type="entry name" value="Nucleic acid-binding proteins"/>
    <property type="match status" value="1"/>
</dbReference>
<feature type="compositionally biased region" description="Polar residues" evidence="12">
    <location>
        <begin position="929"/>
        <end position="942"/>
    </location>
</feature>
<comment type="caution">
    <text evidence="14">The sequence shown here is derived from an EMBL/GenBank/DDBJ whole genome shotgun (WGS) entry which is preliminary data.</text>
</comment>
<keyword evidence="15" id="KW-1185">Reference proteome</keyword>
<keyword evidence="8" id="KW-0648">Protein biosynthesis</keyword>
<reference evidence="14 15" key="1">
    <citation type="journal article" date="2019" name="New Phytol.">
        <title>Comparative genomics reveals unique wood-decay strategies and fruiting body development in the Schizophyllaceae.</title>
        <authorList>
            <person name="Almasi E."/>
            <person name="Sahu N."/>
            <person name="Krizsan K."/>
            <person name="Balint B."/>
            <person name="Kovacs G.M."/>
            <person name="Kiss B."/>
            <person name="Cseklye J."/>
            <person name="Drula E."/>
            <person name="Henrissat B."/>
            <person name="Nagy I."/>
            <person name="Chovatia M."/>
            <person name="Adam C."/>
            <person name="LaButti K."/>
            <person name="Lipzen A."/>
            <person name="Riley R."/>
            <person name="Grigoriev I.V."/>
            <person name="Nagy L.G."/>
        </authorList>
    </citation>
    <scope>NUCLEOTIDE SEQUENCE [LARGE SCALE GENOMIC DNA]</scope>
    <source>
        <strain evidence="14 15">NL-1724</strain>
    </source>
</reference>
<evidence type="ECO:0000256" key="9">
    <source>
        <dbReference type="ARBA" id="ARBA00023146"/>
    </source>
</evidence>
<keyword evidence="7" id="KW-0067">ATP-binding</keyword>
<dbReference type="InterPro" id="IPR024320">
    <property type="entry name" value="LPG_synthase_C"/>
</dbReference>
<feature type="region of interest" description="Disordered" evidence="12">
    <location>
        <begin position="484"/>
        <end position="505"/>
    </location>
</feature>
<dbReference type="Pfam" id="PF09924">
    <property type="entry name" value="LPG_synthase_C"/>
    <property type="match status" value="1"/>
</dbReference>
<protein>
    <recommendedName>
        <fullName evidence="11">Probable aspartate--tRNA ligase, cytoplasmic</fullName>
        <ecNumber evidence="3">6.1.1.12</ecNumber>
    </recommendedName>
</protein>
<comment type="catalytic activity">
    <reaction evidence="10">
        <text>tRNA(Asp) + L-aspartate + ATP = L-aspartyl-tRNA(Asp) + AMP + diphosphate</text>
        <dbReference type="Rhea" id="RHEA:19649"/>
        <dbReference type="Rhea" id="RHEA-COMP:9660"/>
        <dbReference type="Rhea" id="RHEA-COMP:9678"/>
        <dbReference type="ChEBI" id="CHEBI:29991"/>
        <dbReference type="ChEBI" id="CHEBI:30616"/>
        <dbReference type="ChEBI" id="CHEBI:33019"/>
        <dbReference type="ChEBI" id="CHEBI:78442"/>
        <dbReference type="ChEBI" id="CHEBI:78516"/>
        <dbReference type="ChEBI" id="CHEBI:456215"/>
        <dbReference type="EC" id="6.1.1.12"/>
    </reaction>
</comment>
<dbReference type="PRINTS" id="PR01042">
    <property type="entry name" value="TRNASYNTHASP"/>
</dbReference>
<feature type="compositionally biased region" description="Acidic residues" evidence="12">
    <location>
        <begin position="943"/>
        <end position="956"/>
    </location>
</feature>
<evidence type="ECO:0000256" key="3">
    <source>
        <dbReference type="ARBA" id="ARBA00012841"/>
    </source>
</evidence>
<sequence>MPLVVSEEDVKDVALTSLDTISAKSIGETITFRARLHARRNMSSKLAFFVFRQNTAHELETDSLFIQWSEHIQPEAILQVSGYLKAPKQTVKYASLHDVELAIKEMHIVAEPTASLPFRPYQVNASDHTRLEHRVVDLRAPASNALFRLNAAVCRYFRNYLDGQGFIEIHTPKLQGSATESGSSVFTVEYFGRKAFLAQSPQLAKQMAISSDMGRVFEIGPVFRAENSNTHRHLTEYTGLDVEMAFKHHYHETMYLLIDLIKSIFKNVYANCRPQIEALKEAFPHDDLVWTEETPVIPFAEGIRMLKESGWEGDVSEDDDLGTRDEIRLGELVKEKYNTDFYVLDKFPVAARPFYAMLDPNDKRFTNSFDMFIRGQEILTGGQRIHEPGALLRRMRDAGIVPAGSLEEYMKAFEWGCPPHAGAGLGLERVIMLMFKLGNIRFASMFPRDPKSLPEKVMPPPPLFHPDCDTTHPPWVKKPLAEAQTGTVATTASSSPSSSSILAAPQTELTDEEIERLMPLTHLIANYGDASNTSALDQRYRVWRSRTSGAAVGYSKGKGGYVIVVGNPLCDVSQYKETIDEFLPWLKKHVGKPIWILVSGEVERILAENYDWRCISCVAEDRIDPKVNRGHDDAVVMRKARHAKRAAMHVVQTQQGQLPAPELMERVDKRIEEWKNNRNTSGKQVHLTDVAPWVDFEHRTYFIALGPASGHDAAQAEKAGGVTGGEDGPKIDTEEVVHGLVVLAQLSRKHGYQIKWAMEFPDAISGTTEATVLEALDWASEHGAESVTFGTGATAHVEIDAKHGLAGKRVLIKMLQHTYHTIATELKLLNKSEFRHKMGANEDPVWLCFPKRSLGPRGIRALIAFFQGGEDTDSKKDRETSHTNGLQWSSTRESVDARARSAPTPTDVAGNYALAPMVSLKEHPDPSKDTISGVRSQFSGASDTEETEEEDYDGDVYEYGRADIDRARDKHVKNVGGLEEAPKE</sequence>
<feature type="domain" description="Aminoacyl-transfer RNA synthetases class-II family profile" evidence="13">
    <location>
        <begin position="147"/>
        <end position="447"/>
    </location>
</feature>
<dbReference type="SUPFAM" id="SSF55681">
    <property type="entry name" value="Class II aaRS and biotin synthetases"/>
    <property type="match status" value="1"/>
</dbReference>
<dbReference type="CDD" id="cd00776">
    <property type="entry name" value="AsxRS_core"/>
    <property type="match status" value="1"/>
</dbReference>
<dbReference type="EC" id="6.1.1.12" evidence="3"/>
<dbReference type="NCBIfam" id="NF003483">
    <property type="entry name" value="PRK05159.1"/>
    <property type="match status" value="1"/>
</dbReference>
<dbReference type="GO" id="GO:0006422">
    <property type="term" value="P:aspartyl-tRNA aminoacylation"/>
    <property type="evidence" value="ECO:0007669"/>
    <property type="project" value="InterPro"/>
</dbReference>
<keyword evidence="9" id="KW-0030">Aminoacyl-tRNA synthetase</keyword>
<evidence type="ECO:0000313" key="15">
    <source>
        <dbReference type="Proteomes" id="UP000320762"/>
    </source>
</evidence>
<dbReference type="NCBIfam" id="TIGR00458">
    <property type="entry name" value="aspS_nondisc"/>
    <property type="match status" value="1"/>
</dbReference>
<dbReference type="STRING" id="97359.A0A550CLX8"/>
<comment type="similarity">
    <text evidence="2">Belongs to the class-II aminoacyl-tRNA synthetase family. Type 2 subfamily.</text>
</comment>
<feature type="region of interest" description="Disordered" evidence="12">
    <location>
        <begin position="871"/>
        <end position="956"/>
    </location>
</feature>
<evidence type="ECO:0000256" key="8">
    <source>
        <dbReference type="ARBA" id="ARBA00022917"/>
    </source>
</evidence>